<dbReference type="Proteomes" id="UP001060085">
    <property type="component" value="Linkage Group LG05"/>
</dbReference>
<accession>A0ACC0ALX2</accession>
<proteinExistence type="predicted"/>
<evidence type="ECO:0000313" key="2">
    <source>
        <dbReference type="Proteomes" id="UP001060085"/>
    </source>
</evidence>
<reference evidence="2" key="1">
    <citation type="journal article" date="2023" name="Nat. Plants">
        <title>Single-cell RNA sequencing provides a high-resolution roadmap for understanding the multicellular compartmentation of specialized metabolism.</title>
        <authorList>
            <person name="Sun S."/>
            <person name="Shen X."/>
            <person name="Li Y."/>
            <person name="Li Y."/>
            <person name="Wang S."/>
            <person name="Li R."/>
            <person name="Zhang H."/>
            <person name="Shen G."/>
            <person name="Guo B."/>
            <person name="Wei J."/>
            <person name="Xu J."/>
            <person name="St-Pierre B."/>
            <person name="Chen S."/>
            <person name="Sun C."/>
        </authorList>
    </citation>
    <scope>NUCLEOTIDE SEQUENCE [LARGE SCALE GENOMIC DNA]</scope>
</reference>
<organism evidence="1 2">
    <name type="scientific">Catharanthus roseus</name>
    <name type="common">Madagascar periwinkle</name>
    <name type="synonym">Vinca rosea</name>
    <dbReference type="NCBI Taxonomy" id="4058"/>
    <lineage>
        <taxon>Eukaryota</taxon>
        <taxon>Viridiplantae</taxon>
        <taxon>Streptophyta</taxon>
        <taxon>Embryophyta</taxon>
        <taxon>Tracheophyta</taxon>
        <taxon>Spermatophyta</taxon>
        <taxon>Magnoliopsida</taxon>
        <taxon>eudicotyledons</taxon>
        <taxon>Gunneridae</taxon>
        <taxon>Pentapetalae</taxon>
        <taxon>asterids</taxon>
        <taxon>lamiids</taxon>
        <taxon>Gentianales</taxon>
        <taxon>Apocynaceae</taxon>
        <taxon>Rauvolfioideae</taxon>
        <taxon>Vinceae</taxon>
        <taxon>Catharanthinae</taxon>
        <taxon>Catharanthus</taxon>
    </lineage>
</organism>
<evidence type="ECO:0000313" key="1">
    <source>
        <dbReference type="EMBL" id="KAI5660963.1"/>
    </source>
</evidence>
<comment type="caution">
    <text evidence="1">The sequence shown here is derived from an EMBL/GenBank/DDBJ whole genome shotgun (WGS) entry which is preliminary data.</text>
</comment>
<gene>
    <name evidence="1" type="ORF">M9H77_20286</name>
</gene>
<sequence length="366" mass="40781">MILHATNHLAKSNLIRKGHTGDLFRGVLDDGTQIVVKKVDLLRAARDYESELEAYGKVSHSRLVPLLGHSLGNSGEHFLIYKYMPGRDLASAFERGMVSILDWETRLKIATGVAEALYYLHHQCNPPLVHGDVQAGSILIDKNLEVRLGSLSKVCTHEGRRSNGMSSTTCAYDVYFFGKFLLQLIKGKPGTTATKGKKSIDKSVAEIYKQAASQDYIQPPIKGKPGTTATKGKKRIDKSVAEIYKQAASQDYIQPPIKGKLGTTATKGKKSIDKSVAEIYKQAASQHYIQPPIIDPSILINEEPRLINEEPRWFEPGWFKLYQSMGALVQWKMAVIAKNCLYDYGQPSMGHVLEALQKPWEKRSEP</sequence>
<dbReference type="EMBL" id="CM044705">
    <property type="protein sequence ID" value="KAI5660963.1"/>
    <property type="molecule type" value="Genomic_DNA"/>
</dbReference>
<protein>
    <submittedName>
        <fullName evidence="1">Uncharacterized protein</fullName>
    </submittedName>
</protein>
<keyword evidence="2" id="KW-1185">Reference proteome</keyword>
<name>A0ACC0ALX2_CATRO</name>